<dbReference type="OrthoDB" id="9814125at2"/>
<dbReference type="InterPro" id="IPR009057">
    <property type="entry name" value="Homeodomain-like_sf"/>
</dbReference>
<sequence length="352" mass="37976">MSVFQRDDWISGFPFSPSRLSAGGGNPSRARMPGLVAGARINDGHILDGYAQNLATTLGRKTIPPGLNAAPRPGTDTLARRSLPARQQAPRQVIRLLPLEAFIWGSNAVPPQPRTRTDHALIWVTQGRLQLDLPRSRRKLGAGDLRWIPAGTAFAARPLEGTQGHVLLVAPALTRDLDPGPPRSHFAATVGDDSGHLLVLMRNLEMLARQDAKPPLFARHLGLLALALGELAPERPEAAPELSEAADMSLLARFEALIRTELPATVTVADLAQKLGCSTAALDRACLARRGQRAIEAMNDMRLERAVTLLRETRLTPVQIAARLGYSGHAHFARAFAAATGRRPEIFRAQGG</sequence>
<dbReference type="InterPro" id="IPR014710">
    <property type="entry name" value="RmlC-like_jellyroll"/>
</dbReference>
<keyword evidence="2" id="KW-0238">DNA-binding</keyword>
<dbReference type="SUPFAM" id="SSF46689">
    <property type="entry name" value="Homeodomain-like"/>
    <property type="match status" value="1"/>
</dbReference>
<gene>
    <name evidence="5" type="ORF">D3P05_20635</name>
</gene>
<evidence type="ECO:0000256" key="2">
    <source>
        <dbReference type="ARBA" id="ARBA00023125"/>
    </source>
</evidence>
<dbReference type="PROSITE" id="PS01124">
    <property type="entry name" value="HTH_ARAC_FAMILY_2"/>
    <property type="match status" value="1"/>
</dbReference>
<evidence type="ECO:0000256" key="3">
    <source>
        <dbReference type="ARBA" id="ARBA00023163"/>
    </source>
</evidence>
<dbReference type="PANTHER" id="PTHR46796">
    <property type="entry name" value="HTH-TYPE TRANSCRIPTIONAL ACTIVATOR RHAS-RELATED"/>
    <property type="match status" value="1"/>
</dbReference>
<dbReference type="Gene3D" id="2.60.120.10">
    <property type="entry name" value="Jelly Rolls"/>
    <property type="match status" value="1"/>
</dbReference>
<dbReference type="EMBL" id="QZEW01000126">
    <property type="protein sequence ID" value="RJL04830.1"/>
    <property type="molecule type" value="Genomic_DNA"/>
</dbReference>
<dbReference type="Proteomes" id="UP000283587">
    <property type="component" value="Unassembled WGS sequence"/>
</dbReference>
<evidence type="ECO:0000313" key="6">
    <source>
        <dbReference type="Proteomes" id="UP000283587"/>
    </source>
</evidence>
<proteinExistence type="predicted"/>
<dbReference type="InterPro" id="IPR018060">
    <property type="entry name" value="HTH_AraC"/>
</dbReference>
<dbReference type="SUPFAM" id="SSF51182">
    <property type="entry name" value="RmlC-like cupins"/>
    <property type="match status" value="1"/>
</dbReference>
<dbReference type="SMART" id="SM00342">
    <property type="entry name" value="HTH_ARAC"/>
    <property type="match status" value="1"/>
</dbReference>
<accession>A0A418ZWH1</accession>
<reference evidence="6" key="1">
    <citation type="submission" date="2018-09" db="EMBL/GenBank/DDBJ databases">
        <title>Paracoccus onubensis nov. sp. a moderate halophilic bacterium isolated from Gruta de las Maravillas (Aracena, Spain).</title>
        <authorList>
            <person name="Jurado V."/>
            <person name="Gutierrez-Patricio S."/>
            <person name="Gonzalez-Pimentel J.L."/>
            <person name="Miller A.Z."/>
            <person name="Laiz L."/>
            <person name="Saiz-Jimenez C."/>
        </authorList>
    </citation>
    <scope>NUCLEOTIDE SEQUENCE [LARGE SCALE GENOMIC DNA]</scope>
    <source>
        <strain evidence="6">DSM 26381</strain>
    </source>
</reference>
<evidence type="ECO:0000259" key="4">
    <source>
        <dbReference type="PROSITE" id="PS01124"/>
    </source>
</evidence>
<feature type="domain" description="HTH araC/xylS-type" evidence="4">
    <location>
        <begin position="252"/>
        <end position="350"/>
    </location>
</feature>
<keyword evidence="1" id="KW-0805">Transcription regulation</keyword>
<keyword evidence="3" id="KW-0804">Transcription</keyword>
<evidence type="ECO:0000313" key="5">
    <source>
        <dbReference type="EMBL" id="RJL04830.1"/>
    </source>
</evidence>
<organism evidence="5 6">
    <name type="scientific">Paracoccus siganidrum</name>
    <dbReference type="NCBI Taxonomy" id="1276757"/>
    <lineage>
        <taxon>Bacteria</taxon>
        <taxon>Pseudomonadati</taxon>
        <taxon>Pseudomonadota</taxon>
        <taxon>Alphaproteobacteria</taxon>
        <taxon>Rhodobacterales</taxon>
        <taxon>Paracoccaceae</taxon>
        <taxon>Paracoccus</taxon>
    </lineage>
</organism>
<comment type="caution">
    <text evidence="5">The sequence shown here is derived from an EMBL/GenBank/DDBJ whole genome shotgun (WGS) entry which is preliminary data.</text>
</comment>
<dbReference type="Gene3D" id="1.10.10.60">
    <property type="entry name" value="Homeodomain-like"/>
    <property type="match status" value="1"/>
</dbReference>
<name>A0A418ZWH1_9RHOB</name>
<protein>
    <submittedName>
        <fullName evidence="5">AraC family transcriptional regulator</fullName>
    </submittedName>
</protein>
<dbReference type="GO" id="GO:0043565">
    <property type="term" value="F:sequence-specific DNA binding"/>
    <property type="evidence" value="ECO:0007669"/>
    <property type="project" value="InterPro"/>
</dbReference>
<dbReference type="Pfam" id="PF12833">
    <property type="entry name" value="HTH_18"/>
    <property type="match status" value="1"/>
</dbReference>
<evidence type="ECO:0000256" key="1">
    <source>
        <dbReference type="ARBA" id="ARBA00023015"/>
    </source>
</evidence>
<keyword evidence="6" id="KW-1185">Reference proteome</keyword>
<dbReference type="GO" id="GO:0003700">
    <property type="term" value="F:DNA-binding transcription factor activity"/>
    <property type="evidence" value="ECO:0007669"/>
    <property type="project" value="InterPro"/>
</dbReference>
<dbReference type="InterPro" id="IPR050204">
    <property type="entry name" value="AraC_XylS_family_regulators"/>
</dbReference>
<dbReference type="CDD" id="cd02208">
    <property type="entry name" value="cupin_RmlC-like"/>
    <property type="match status" value="1"/>
</dbReference>
<dbReference type="AlphaFoldDB" id="A0A418ZWH1"/>
<dbReference type="InterPro" id="IPR011051">
    <property type="entry name" value="RmlC_Cupin_sf"/>
</dbReference>